<feature type="region of interest" description="Disordered" evidence="1">
    <location>
        <begin position="1498"/>
        <end position="1527"/>
    </location>
</feature>
<organism evidence="2 3">
    <name type="scientific">Mytilus edulis</name>
    <name type="common">Blue mussel</name>
    <dbReference type="NCBI Taxonomy" id="6550"/>
    <lineage>
        <taxon>Eukaryota</taxon>
        <taxon>Metazoa</taxon>
        <taxon>Spiralia</taxon>
        <taxon>Lophotrochozoa</taxon>
        <taxon>Mollusca</taxon>
        <taxon>Bivalvia</taxon>
        <taxon>Autobranchia</taxon>
        <taxon>Pteriomorphia</taxon>
        <taxon>Mytilida</taxon>
        <taxon>Mytiloidea</taxon>
        <taxon>Mytilidae</taxon>
        <taxon>Mytilinae</taxon>
        <taxon>Mytilus</taxon>
    </lineage>
</organism>
<evidence type="ECO:0000313" key="3">
    <source>
        <dbReference type="Proteomes" id="UP000683360"/>
    </source>
</evidence>
<feature type="compositionally biased region" description="Polar residues" evidence="1">
    <location>
        <begin position="1498"/>
        <end position="1516"/>
    </location>
</feature>
<dbReference type="PANTHER" id="PTHR46704:SF1">
    <property type="entry name" value="TELOMERE LENGTH REGULATION PROTEIN TEL2 HOMOLOG"/>
    <property type="match status" value="1"/>
</dbReference>
<keyword evidence="3" id="KW-1185">Reference proteome</keyword>
<evidence type="ECO:0000256" key="1">
    <source>
        <dbReference type="SAM" id="MobiDB-lite"/>
    </source>
</evidence>
<evidence type="ECO:0000313" key="2">
    <source>
        <dbReference type="EMBL" id="CAG2193251.1"/>
    </source>
</evidence>
<sequence length="1635" mass="184099">MRAIRQKGNNLYTATTICQQAAFVFDLDLTQWNLKLMSGSNCVICNEPLENGQVLITIREKGAKTINEVSSKHRHQNVFVVAGQILHQECRKKYTNAKEIQKIGKENTDNDRFDRLTRSSQYFDFREHCLFCGQSAQMSDRKYGIEVYPVRTFEFQQKIDAICKDRKDSWAADVLAKLEYAQDLPAADAIYHQKCSVNFRTGKNIPIGGTPEQKRKKQGRPDHTEANTAFLKTMDYLLENEEDQLTVKDLVHQMTQFCGDLAYTTVHMKSKIKTHFGDEAFITDVCGKPNVVTLRKTASVLLQEFHQSQKTSDPETEKRDIIKTAAKLIKSDIKSMEFSRAVYPSPATIASCEENIAYLPDSLKQLLGGIFSEKDCDLKVAAIGQSIMQATRPRSLIAPLQLGLGVQMHHHFGSKFLLDTLYQLGFSSSYKEVQKHGVNSALQGDDSPQDLEGRCIQHVADNVDHNIRTLDGHGTFHGMGIIAGITPGYNHKTIVQRLNVSLDDIKQIGKIDLHQYNFDRTSKLSLKFESLAAQQSGALPDNISLLCSTLWPKKRIGWSAMCNLVQDGAYPGKSTIVFLPMIDLEPGNLSCIFSTMKFVCNEAFKYRANPMLTFDQPLYWKALTIIDNEPKDSDLKSIVLRLGGFHLEMSFLGSIGNIMSGSGLAELMETVYAPNAVTHMFTGKAVARAVRGHFLIYNALTSLLLCEQFHVSSTVLKDHDTENVEHLSSLEDSEIHNENTFIQDLNKLSYIFDEILERHLPVDTLDQNEVLRKIRDSISTFRKSHIENRTARLWFLYMDMVDLLRNFIKAERTGNWTLHLQTIQKMLPYFAAAGHNLYLKSAYVYLQQMHGLSRTNPAINEALMSGFHVMRRSDRFWSGLSSDLIIEQVLMRCIKTTGGLTRGRGMTDAQRSLWILSMPQCIQMNEAMQQVTGVNFETSEQHKEMCIPRKVRDTKDTTTFLDFLGERSPFSIDKNLRNIETGATGDSNVNSDNALVIGHNIISSMEGKCIDEFVFKRKNQVTTLSSKLNIKVDNEEISVDPQLLFQRLVTTANTMFPDVSQVFKYELSAVPAALFEPSGLMRQAQKSTLADEIWNTGSCVFSDDLGTDVRHVIDGGSLIQRIPWKKGATFAEICQLYIDHINNRYPIPIIVFDGYGSGPTTKDHVHERRSKGVTGTHISFKDSTPFKSKKEIFLANGENKQNFINMLCNKMDNEGFISLQAAADADVLIASTAVRYASCYPTVVVGEDTDVLILLLFHAEENSKPLVFQSDKIRKSKVWDIKKTKELLGNEIVDLLPFIHAITGCDTTSRLYGIGKKEGLKRLRENAFFRELASVFLKQDATSDDVIQSGQSALVILYGGETGESLDQLRYRKFNHKVLTNSLSCVHVQSLPPTSEAASQHCKRAYYQIQEWTNDSVHMLSPSDWGWVLQGTSLCPIRTILPPAPDNLLHVIRCKCKSGCDTRRCTCRKNGLDCSSACSESSYSASVSNKPAIIQAGTSRPSRSAFSRNQILQNTVPERRSSSRSIKRKKFDDELVESSLFKTERTTRMKVPPPPFTEKERIEPIVKIIKETPVVVPIEKKKTSKSSSAVRRAKRQKPTTPASTKDLGRWKPQDDLALITAVQQVNNLTTIIKTR</sequence>
<dbReference type="Proteomes" id="UP000683360">
    <property type="component" value="Unassembled WGS sequence"/>
</dbReference>
<protein>
    <recommendedName>
        <fullName evidence="4">Tesmin/TSO1-like CXC domain-containing protein</fullName>
    </recommendedName>
</protein>
<dbReference type="EMBL" id="CAJPWZ010000459">
    <property type="protein sequence ID" value="CAG2193251.1"/>
    <property type="molecule type" value="Genomic_DNA"/>
</dbReference>
<dbReference type="OrthoDB" id="6143200at2759"/>
<name>A0A8S3Q9A3_MYTED</name>
<comment type="caution">
    <text evidence="2">The sequence shown here is derived from an EMBL/GenBank/DDBJ whole genome shotgun (WGS) entry which is preliminary data.</text>
</comment>
<gene>
    <name evidence="2" type="ORF">MEDL_8237</name>
</gene>
<dbReference type="PANTHER" id="PTHR46704">
    <property type="entry name" value="CXC DOMAIN-CONTAINING PROTEIN-RELATED"/>
    <property type="match status" value="1"/>
</dbReference>
<reference evidence="2" key="1">
    <citation type="submission" date="2021-03" db="EMBL/GenBank/DDBJ databases">
        <authorList>
            <person name="Bekaert M."/>
        </authorList>
    </citation>
    <scope>NUCLEOTIDE SEQUENCE</scope>
</reference>
<evidence type="ECO:0008006" key="4">
    <source>
        <dbReference type="Google" id="ProtNLM"/>
    </source>
</evidence>
<feature type="region of interest" description="Disordered" evidence="1">
    <location>
        <begin position="1580"/>
        <end position="1609"/>
    </location>
</feature>
<proteinExistence type="predicted"/>
<accession>A0A8S3Q9A3</accession>